<accession>A0A2P6SMV3</accession>
<dbReference type="InterPro" id="IPR013094">
    <property type="entry name" value="AB_hydrolase_3"/>
</dbReference>
<dbReference type="PANTHER" id="PTHR23024:SF546">
    <property type="entry name" value="CARBOXYLESTERASE 120-RELATED"/>
    <property type="match status" value="1"/>
</dbReference>
<feature type="domain" description="Alpha/beta hydrolase fold-3" evidence="2">
    <location>
        <begin position="72"/>
        <end position="290"/>
    </location>
</feature>
<name>A0A2P6SMV3_ROSCH</name>
<proteinExistence type="inferred from homology"/>
<evidence type="ECO:0000313" key="3">
    <source>
        <dbReference type="EMBL" id="PRQ59979.1"/>
    </source>
</evidence>
<evidence type="ECO:0000256" key="1">
    <source>
        <dbReference type="ARBA" id="ARBA00010515"/>
    </source>
</evidence>
<keyword evidence="3" id="KW-0378">Hydrolase</keyword>
<protein>
    <submittedName>
        <fullName evidence="3">Putative carboxylesterase</fullName>
        <ecNumber evidence="3">3.1.1.1</ecNumber>
    </submittedName>
</protein>
<evidence type="ECO:0000259" key="2">
    <source>
        <dbReference type="Pfam" id="PF07859"/>
    </source>
</evidence>
<dbReference type="PANTHER" id="PTHR23024">
    <property type="entry name" value="ARYLACETAMIDE DEACETYLASE"/>
    <property type="match status" value="1"/>
</dbReference>
<dbReference type="EMBL" id="PDCK01000039">
    <property type="protein sequence ID" value="PRQ59979.1"/>
    <property type="molecule type" value="Genomic_DNA"/>
</dbReference>
<dbReference type="AlphaFoldDB" id="A0A2P6SMV3"/>
<dbReference type="Pfam" id="PF07859">
    <property type="entry name" value="Abhydrolase_3"/>
    <property type="match status" value="1"/>
</dbReference>
<keyword evidence="4" id="KW-1185">Reference proteome</keyword>
<comment type="similarity">
    <text evidence="1">Belongs to the 'GDXG' lipolytic enzyme family.</text>
</comment>
<dbReference type="OrthoDB" id="408631at2759"/>
<evidence type="ECO:0000313" key="4">
    <source>
        <dbReference type="Proteomes" id="UP000238479"/>
    </source>
</evidence>
<dbReference type="InterPro" id="IPR050466">
    <property type="entry name" value="Carboxylest/Gibb_receptor"/>
</dbReference>
<dbReference type="OMA" id="SANDIMW"/>
<comment type="caution">
    <text evidence="3">The sequence shown here is derived from an EMBL/GenBank/DDBJ whole genome shotgun (WGS) entry which is preliminary data.</text>
</comment>
<dbReference type="SUPFAM" id="SSF53474">
    <property type="entry name" value="alpha/beta-Hydrolases"/>
    <property type="match status" value="1"/>
</dbReference>
<dbReference type="Proteomes" id="UP000238479">
    <property type="component" value="Chromosome 1"/>
</dbReference>
<reference evidence="3 4" key="1">
    <citation type="journal article" date="2018" name="Nat. Genet.">
        <title>The Rosa genome provides new insights in the design of modern roses.</title>
        <authorList>
            <person name="Bendahmane M."/>
        </authorList>
    </citation>
    <scope>NUCLEOTIDE SEQUENCE [LARGE SCALE GENOMIC DNA]</scope>
    <source>
        <strain evidence="4">cv. Old Blush</strain>
    </source>
</reference>
<organism evidence="3 4">
    <name type="scientific">Rosa chinensis</name>
    <name type="common">China rose</name>
    <dbReference type="NCBI Taxonomy" id="74649"/>
    <lineage>
        <taxon>Eukaryota</taxon>
        <taxon>Viridiplantae</taxon>
        <taxon>Streptophyta</taxon>
        <taxon>Embryophyta</taxon>
        <taxon>Tracheophyta</taxon>
        <taxon>Spermatophyta</taxon>
        <taxon>Magnoliopsida</taxon>
        <taxon>eudicotyledons</taxon>
        <taxon>Gunneridae</taxon>
        <taxon>Pentapetalae</taxon>
        <taxon>rosids</taxon>
        <taxon>fabids</taxon>
        <taxon>Rosales</taxon>
        <taxon>Rosaceae</taxon>
        <taxon>Rosoideae</taxon>
        <taxon>Rosoideae incertae sedis</taxon>
        <taxon>Rosa</taxon>
    </lineage>
</organism>
<dbReference type="Gramene" id="PRQ59979">
    <property type="protein sequence ID" value="PRQ59979"/>
    <property type="gene ID" value="RchiOBHm_Chr1g0376131"/>
</dbReference>
<dbReference type="STRING" id="74649.A0A2P6SMV3"/>
<sequence>MSKPDQFKPNIISNPDGTYTRLLKFPSTEADSTSATNHVLSKDIPVNPETQTMVRLFLPRNVLGSKTKLPLIFYYHGGAFLYFSATTTVFHEFCSNMALELQAIVVSLDYRLAPEHRLPAAYEDAIDALHWIKTTEEEWVREFADFSSCFLMGTSSGGNLAYHAGLLACEVRDHLGPLEIKGLILHHPFFGGSERTESELRMEHDRILPLRASDGAWKLALPIGADRDHEYCNPTVGDRDGIWAAIRAMDCRVLVLGCYGDPMIERQMGLAKMVEEKGVRTVTHFGDGCHGLEITDGSKAPGLFVELKNFIY</sequence>
<dbReference type="EC" id="3.1.1.1" evidence="3"/>
<dbReference type="GO" id="GO:0106435">
    <property type="term" value="F:carboxylesterase activity"/>
    <property type="evidence" value="ECO:0007669"/>
    <property type="project" value="UniProtKB-EC"/>
</dbReference>
<dbReference type="InterPro" id="IPR029058">
    <property type="entry name" value="AB_hydrolase_fold"/>
</dbReference>
<gene>
    <name evidence="3" type="ORF">RchiOBHm_Chr1g0376131</name>
</gene>
<dbReference type="Gene3D" id="3.40.50.1820">
    <property type="entry name" value="alpha/beta hydrolase"/>
    <property type="match status" value="1"/>
</dbReference>